<dbReference type="EMBL" id="FMHU01000002">
    <property type="protein sequence ID" value="SCL29065.1"/>
    <property type="molecule type" value="Genomic_DNA"/>
</dbReference>
<proteinExistence type="predicted"/>
<dbReference type="InterPro" id="IPR011008">
    <property type="entry name" value="Dimeric_a/b-barrel"/>
</dbReference>
<sequence>MIAEFRTYRCAAADLDRLVARLRAAAVPVLTDLGAEVIGPWTRIRPEGGELRYVVHWRDAAHQEQSWLEFARDSRWIEARRSPIAITIDRDVWSV</sequence>
<keyword evidence="3" id="KW-1185">Reference proteome</keyword>
<dbReference type="SUPFAM" id="SSF54909">
    <property type="entry name" value="Dimeric alpha+beta barrel"/>
    <property type="match status" value="1"/>
</dbReference>
<dbReference type="RefSeq" id="WP_091462618.1">
    <property type="nucleotide sequence ID" value="NZ_FMHU01000002.1"/>
</dbReference>
<dbReference type="STRING" id="47866.GA0074694_5287"/>
<gene>
    <name evidence="2" type="ORF">GA0074694_5287</name>
</gene>
<reference evidence="3" key="1">
    <citation type="submission" date="2016-06" db="EMBL/GenBank/DDBJ databases">
        <authorList>
            <person name="Varghese N."/>
        </authorList>
    </citation>
    <scope>NUCLEOTIDE SEQUENCE [LARGE SCALE GENOMIC DNA]</scope>
    <source>
        <strain evidence="3">DSM 46123</strain>
    </source>
</reference>
<dbReference type="Pfam" id="PF07978">
    <property type="entry name" value="NIPSNAP"/>
    <property type="match status" value="1"/>
</dbReference>
<name>A0A1C6SI10_9ACTN</name>
<protein>
    <submittedName>
        <fullName evidence="2">NIPSNAP protein</fullName>
    </submittedName>
</protein>
<evidence type="ECO:0000313" key="3">
    <source>
        <dbReference type="Proteomes" id="UP000198906"/>
    </source>
</evidence>
<organism evidence="2 3">
    <name type="scientific">Micromonospora inyonensis</name>
    <dbReference type="NCBI Taxonomy" id="47866"/>
    <lineage>
        <taxon>Bacteria</taxon>
        <taxon>Bacillati</taxon>
        <taxon>Actinomycetota</taxon>
        <taxon>Actinomycetes</taxon>
        <taxon>Micromonosporales</taxon>
        <taxon>Micromonosporaceae</taxon>
        <taxon>Micromonospora</taxon>
    </lineage>
</organism>
<dbReference type="Proteomes" id="UP000198906">
    <property type="component" value="Unassembled WGS sequence"/>
</dbReference>
<dbReference type="Gene3D" id="3.30.70.100">
    <property type="match status" value="1"/>
</dbReference>
<dbReference type="AlphaFoldDB" id="A0A1C6SI10"/>
<evidence type="ECO:0000259" key="1">
    <source>
        <dbReference type="Pfam" id="PF07978"/>
    </source>
</evidence>
<feature type="domain" description="NIPSNAP" evidence="1">
    <location>
        <begin position="4"/>
        <end position="80"/>
    </location>
</feature>
<accession>A0A1C6SI10</accession>
<evidence type="ECO:0000313" key="2">
    <source>
        <dbReference type="EMBL" id="SCL29065.1"/>
    </source>
</evidence>
<dbReference type="InterPro" id="IPR012577">
    <property type="entry name" value="NIPSNAP"/>
</dbReference>